<feature type="transmembrane region" description="Helical" evidence="1">
    <location>
        <begin position="333"/>
        <end position="355"/>
    </location>
</feature>
<reference evidence="3" key="1">
    <citation type="journal article" date="2013" name="Proc. Natl. Acad. Sci. U.S.A.">
        <title>Genome structure and metabolic features in the red seaweed Chondrus crispus shed light on evolution of the Archaeplastida.</title>
        <authorList>
            <person name="Collen J."/>
            <person name="Porcel B."/>
            <person name="Carre W."/>
            <person name="Ball S.G."/>
            <person name="Chaparro C."/>
            <person name="Tonon T."/>
            <person name="Barbeyron T."/>
            <person name="Michel G."/>
            <person name="Noel B."/>
            <person name="Valentin K."/>
            <person name="Elias M."/>
            <person name="Artiguenave F."/>
            <person name="Arun A."/>
            <person name="Aury J.M."/>
            <person name="Barbosa-Neto J.F."/>
            <person name="Bothwell J.H."/>
            <person name="Bouget F.Y."/>
            <person name="Brillet L."/>
            <person name="Cabello-Hurtado F."/>
            <person name="Capella-Gutierrez S."/>
            <person name="Charrier B."/>
            <person name="Cladiere L."/>
            <person name="Cock J.M."/>
            <person name="Coelho S.M."/>
            <person name="Colleoni C."/>
            <person name="Czjzek M."/>
            <person name="Da Silva C."/>
            <person name="Delage L."/>
            <person name="Denoeud F."/>
            <person name="Deschamps P."/>
            <person name="Dittami S.M."/>
            <person name="Gabaldon T."/>
            <person name="Gachon C.M."/>
            <person name="Groisillier A."/>
            <person name="Herve C."/>
            <person name="Jabbari K."/>
            <person name="Katinka M."/>
            <person name="Kloareg B."/>
            <person name="Kowalczyk N."/>
            <person name="Labadie K."/>
            <person name="Leblanc C."/>
            <person name="Lopez P.J."/>
            <person name="McLachlan D.H."/>
            <person name="Meslet-Cladiere L."/>
            <person name="Moustafa A."/>
            <person name="Nehr Z."/>
            <person name="Nyvall Collen P."/>
            <person name="Panaud O."/>
            <person name="Partensky F."/>
            <person name="Poulain J."/>
            <person name="Rensing S.A."/>
            <person name="Rousvoal S."/>
            <person name="Samson G."/>
            <person name="Symeonidi A."/>
            <person name="Weissenbach J."/>
            <person name="Zambounis A."/>
            <person name="Wincker P."/>
            <person name="Boyen C."/>
        </authorList>
    </citation>
    <scope>NUCLEOTIDE SEQUENCE [LARGE SCALE GENOMIC DNA]</scope>
    <source>
        <strain evidence="3">cv. Stackhouse</strain>
    </source>
</reference>
<keyword evidence="1" id="KW-1133">Transmembrane helix</keyword>
<dbReference type="PANTHER" id="PTHR11183">
    <property type="entry name" value="GLYCOGENIN SUBFAMILY MEMBER"/>
    <property type="match status" value="1"/>
</dbReference>
<dbReference type="KEGG" id="ccp:CHC_T00008900001"/>
<dbReference type="GO" id="GO:0016740">
    <property type="term" value="F:transferase activity"/>
    <property type="evidence" value="ECO:0007669"/>
    <property type="project" value="UniProtKB-KW"/>
</dbReference>
<feature type="transmembrane region" description="Helical" evidence="1">
    <location>
        <begin position="299"/>
        <end position="321"/>
    </location>
</feature>
<proteinExistence type="predicted"/>
<evidence type="ECO:0000256" key="1">
    <source>
        <dbReference type="SAM" id="Phobius"/>
    </source>
</evidence>
<sequence>MMRSLLANSPDVAAGVRDRVVLVTSSTSPAAITQMRRDGLTVLPVPNVHSPYTSHAKFDDRFAEVMTKLTVFNLTTYSRIVFIDADSLVLRDLSPLFSCARFCAAFINPCYFNSGLMLLTPDRALFTDMHRVLPTTPSYDGGDQGFLNEYFPAMLDAPVFDPDHPPPVRPPFARLPFSWHVDHSAYYPTFSFAFENSNRCGRRHNIEWLGPPLCKPWLWWTYAALDLSWTWNHYRAMLPDPYPPALGTRRNAVLLILTSYLLLVTMHRLFAARRAPVARLVRLLTRLNPSVKASPRMACFYPVALGLLLWAVHFAAAVVLVPQILQPRYARVVFFHLRLVGTLAALAGTGLLVCAAQRAALLGGGSAGSARAVAAAFRRMVVLAALDAAYLLVAEQVLWARPFQTMWAKGIAVLSVLFGQAVLAAAVLARTALMWSRLAQGDAAREAR</sequence>
<keyword evidence="2" id="KW-0808">Transferase</keyword>
<dbReference type="InterPro" id="IPR029044">
    <property type="entry name" value="Nucleotide-diphossugar_trans"/>
</dbReference>
<organism evidence="2 3">
    <name type="scientific">Chondrus crispus</name>
    <name type="common">Carrageen Irish moss</name>
    <name type="synonym">Polymorpha crispa</name>
    <dbReference type="NCBI Taxonomy" id="2769"/>
    <lineage>
        <taxon>Eukaryota</taxon>
        <taxon>Rhodophyta</taxon>
        <taxon>Florideophyceae</taxon>
        <taxon>Rhodymeniophycidae</taxon>
        <taxon>Gigartinales</taxon>
        <taxon>Gigartinaceae</taxon>
        <taxon>Chondrus</taxon>
    </lineage>
</organism>
<feature type="transmembrane region" description="Helical" evidence="1">
    <location>
        <begin position="406"/>
        <end position="429"/>
    </location>
</feature>
<evidence type="ECO:0000313" key="3">
    <source>
        <dbReference type="Proteomes" id="UP000012073"/>
    </source>
</evidence>
<name>R7QQH2_CHOCR</name>
<dbReference type="AlphaFoldDB" id="R7QQH2"/>
<dbReference type="GeneID" id="17318763"/>
<dbReference type="Gramene" id="CDF40752">
    <property type="protein sequence ID" value="CDF40752"/>
    <property type="gene ID" value="CHC_T00008900001"/>
</dbReference>
<keyword evidence="1" id="KW-0812">Transmembrane</keyword>
<feature type="transmembrane region" description="Helical" evidence="1">
    <location>
        <begin position="252"/>
        <end position="270"/>
    </location>
</feature>
<dbReference type="OrthoDB" id="2014201at2759"/>
<gene>
    <name evidence="2" type="ORF">CHC_T00008900001</name>
</gene>
<dbReference type="Proteomes" id="UP000012073">
    <property type="component" value="Unassembled WGS sequence"/>
</dbReference>
<dbReference type="SUPFAM" id="SSF53448">
    <property type="entry name" value="Nucleotide-diphospho-sugar transferases"/>
    <property type="match status" value="1"/>
</dbReference>
<keyword evidence="3" id="KW-1185">Reference proteome</keyword>
<feature type="transmembrane region" description="Helical" evidence="1">
    <location>
        <begin position="376"/>
        <end position="394"/>
    </location>
</feature>
<dbReference type="STRING" id="2769.R7QQH2"/>
<keyword evidence="1" id="KW-0472">Membrane</keyword>
<evidence type="ECO:0000313" key="2">
    <source>
        <dbReference type="EMBL" id="CDF40752.1"/>
    </source>
</evidence>
<accession>R7QQH2</accession>
<dbReference type="Gene3D" id="3.90.550.10">
    <property type="entry name" value="Spore Coat Polysaccharide Biosynthesis Protein SpsA, Chain A"/>
    <property type="match status" value="1"/>
</dbReference>
<dbReference type="RefSeq" id="XP_005711046.1">
    <property type="nucleotide sequence ID" value="XM_005710989.1"/>
</dbReference>
<dbReference type="EMBL" id="HG002238">
    <property type="protein sequence ID" value="CDF40752.1"/>
    <property type="molecule type" value="Genomic_DNA"/>
</dbReference>
<dbReference type="InterPro" id="IPR050587">
    <property type="entry name" value="GNT1/Glycosyltrans_8"/>
</dbReference>
<protein>
    <submittedName>
        <fullName evidence="2">Glycosyl transferase, family GT8</fullName>
    </submittedName>
</protein>